<comment type="caution">
    <text evidence="2">The sequence shown here is derived from an EMBL/GenBank/DDBJ whole genome shotgun (WGS) entry which is preliminary data.</text>
</comment>
<dbReference type="Gene3D" id="3.40.50.620">
    <property type="entry name" value="HUPs"/>
    <property type="match status" value="1"/>
</dbReference>
<dbReference type="SUPFAM" id="SSF52402">
    <property type="entry name" value="Adenine nucleotide alpha hydrolases-like"/>
    <property type="match status" value="1"/>
</dbReference>
<proteinExistence type="predicted"/>
<accession>A0AAN7INX5</accession>
<feature type="region of interest" description="Disordered" evidence="1">
    <location>
        <begin position="146"/>
        <end position="167"/>
    </location>
</feature>
<evidence type="ECO:0000256" key="1">
    <source>
        <dbReference type="SAM" id="MobiDB-lite"/>
    </source>
</evidence>
<protein>
    <submittedName>
        <fullName evidence="2">Uncharacterized protein</fullName>
    </submittedName>
</protein>
<dbReference type="CDD" id="cd01989">
    <property type="entry name" value="USP_STK_Ubox_N"/>
    <property type="match status" value="1"/>
</dbReference>
<organism evidence="2 3">
    <name type="scientific">Quercus rubra</name>
    <name type="common">Northern red oak</name>
    <name type="synonym">Quercus borealis</name>
    <dbReference type="NCBI Taxonomy" id="3512"/>
    <lineage>
        <taxon>Eukaryota</taxon>
        <taxon>Viridiplantae</taxon>
        <taxon>Streptophyta</taxon>
        <taxon>Embryophyta</taxon>
        <taxon>Tracheophyta</taxon>
        <taxon>Spermatophyta</taxon>
        <taxon>Magnoliopsida</taxon>
        <taxon>eudicotyledons</taxon>
        <taxon>Gunneridae</taxon>
        <taxon>Pentapetalae</taxon>
        <taxon>rosids</taxon>
        <taxon>fabids</taxon>
        <taxon>Fagales</taxon>
        <taxon>Fagaceae</taxon>
        <taxon>Quercus</taxon>
    </lineage>
</organism>
<dbReference type="EMBL" id="JAXUIC010000005">
    <property type="protein sequence ID" value="KAK4588683.1"/>
    <property type="molecule type" value="Genomic_DNA"/>
</dbReference>
<gene>
    <name evidence="2" type="ORF">RGQ29_019621</name>
</gene>
<keyword evidence="3" id="KW-1185">Reference proteome</keyword>
<evidence type="ECO:0000313" key="3">
    <source>
        <dbReference type="Proteomes" id="UP001324115"/>
    </source>
</evidence>
<dbReference type="InterPro" id="IPR014729">
    <property type="entry name" value="Rossmann-like_a/b/a_fold"/>
</dbReference>
<name>A0AAN7INX5_QUERU</name>
<dbReference type="AlphaFoldDB" id="A0AAN7INX5"/>
<sequence length="236" mass="26694">MVEEHEHEGSLFSFDFQNWNDRVFVAVGAAEESSSSMDALEWTLRHVVTPSTTVFLIHVFPVIRFIPSPLGMIPRHQVKPELVQEYVTQERAKRKKLLQEFLNKCSASKVKVGVLLIESSNIAKAIVEIIPILKIRKLVIGTTQSSLRKPAPRRGRGSGSGLGERRGKESGIADWIFQNALDTCDIKIICEGKEVIDQMIGWSHRISNGNSFRSIQEEEKPNGKPNVSFWFKCFIF</sequence>
<evidence type="ECO:0000313" key="2">
    <source>
        <dbReference type="EMBL" id="KAK4588683.1"/>
    </source>
</evidence>
<reference evidence="2 3" key="1">
    <citation type="journal article" date="2023" name="G3 (Bethesda)">
        <title>A haplotype-resolved chromosome-scale genome for Quercus rubra L. provides insights into the genetics of adaptive traits for red oak species.</title>
        <authorList>
            <person name="Kapoor B."/>
            <person name="Jenkins J."/>
            <person name="Schmutz J."/>
            <person name="Zhebentyayeva T."/>
            <person name="Kuelheim C."/>
            <person name="Coggeshall M."/>
            <person name="Heim C."/>
            <person name="Lasky J.R."/>
            <person name="Leites L."/>
            <person name="Islam-Faridi N."/>
            <person name="Romero-Severson J."/>
            <person name="DeLeo V.L."/>
            <person name="Lucas S.M."/>
            <person name="Lazic D."/>
            <person name="Gailing O."/>
            <person name="Carlson J."/>
            <person name="Staton M."/>
        </authorList>
    </citation>
    <scope>NUCLEOTIDE SEQUENCE [LARGE SCALE GENOMIC DNA]</scope>
    <source>
        <strain evidence="2">Pseudo-F2</strain>
    </source>
</reference>
<dbReference type="PANTHER" id="PTHR47382">
    <property type="entry name" value="U-BOX DOMAIN-CONTAINING PROTEIN 52-LIKE"/>
    <property type="match status" value="1"/>
</dbReference>
<dbReference type="PANTHER" id="PTHR47382:SF3">
    <property type="entry name" value="ADENINE NUCLEOTIDE ALPHA HYDROLASES-LIKE SUPERFAMILY PROTEIN"/>
    <property type="match status" value="1"/>
</dbReference>
<dbReference type="Proteomes" id="UP001324115">
    <property type="component" value="Unassembled WGS sequence"/>
</dbReference>